<comment type="similarity">
    <text evidence="8">Belongs to the D-lyxose ketol-isomerase family.</text>
</comment>
<dbReference type="CDD" id="cd20309">
    <property type="entry name" value="cupin_EcSI"/>
    <property type="match status" value="1"/>
</dbReference>
<proteinExistence type="inferred from homology"/>
<evidence type="ECO:0000256" key="6">
    <source>
        <dbReference type="ARBA" id="ARBA00023277"/>
    </source>
</evidence>
<evidence type="ECO:0000256" key="2">
    <source>
        <dbReference type="ARBA" id="ARBA00022723"/>
    </source>
</evidence>
<comment type="cofactor">
    <cofactor evidence="1">
        <name>Mn(2+)</name>
        <dbReference type="ChEBI" id="CHEBI:29035"/>
    </cofactor>
</comment>
<comment type="catalytic activity">
    <reaction evidence="7">
        <text>D-lyxose = D-xylulose</text>
        <dbReference type="Rhea" id="RHEA:14201"/>
        <dbReference type="ChEBI" id="CHEBI:16789"/>
        <dbReference type="ChEBI" id="CHEBI:17140"/>
        <dbReference type="EC" id="5.3.1.15"/>
    </reaction>
</comment>
<reference evidence="10 11" key="1">
    <citation type="submission" date="2019-02" db="EMBL/GenBank/DDBJ databases">
        <title>Deep-cultivation of Planctomycetes and their phenomic and genomic characterization uncovers novel biology.</title>
        <authorList>
            <person name="Wiegand S."/>
            <person name="Jogler M."/>
            <person name="Boedeker C."/>
            <person name="Pinto D."/>
            <person name="Vollmers J."/>
            <person name="Rivas-Marin E."/>
            <person name="Kohn T."/>
            <person name="Peeters S.H."/>
            <person name="Heuer A."/>
            <person name="Rast P."/>
            <person name="Oberbeckmann S."/>
            <person name="Bunk B."/>
            <person name="Jeske O."/>
            <person name="Meyerdierks A."/>
            <person name="Storesund J.E."/>
            <person name="Kallscheuer N."/>
            <person name="Luecker S."/>
            <person name="Lage O.M."/>
            <person name="Pohl T."/>
            <person name="Merkel B.J."/>
            <person name="Hornburger P."/>
            <person name="Mueller R.-W."/>
            <person name="Bruemmer F."/>
            <person name="Labrenz M."/>
            <person name="Spormann A.M."/>
            <person name="Op den Camp H."/>
            <person name="Overmann J."/>
            <person name="Amann R."/>
            <person name="Jetten M.S.M."/>
            <person name="Mascher T."/>
            <person name="Medema M.H."/>
            <person name="Devos D.P."/>
            <person name="Kaster A.-K."/>
            <person name="Ovreas L."/>
            <person name="Rohde M."/>
            <person name="Galperin M.Y."/>
            <person name="Jogler C."/>
        </authorList>
    </citation>
    <scope>NUCLEOTIDE SEQUENCE [LARGE SCALE GENOMIC DNA]</scope>
    <source>
        <strain evidence="10 11">KS4</strain>
    </source>
</reference>
<dbReference type="InterPro" id="IPR010864">
    <property type="entry name" value="D-lyxose_isomer"/>
</dbReference>
<evidence type="ECO:0000313" key="11">
    <source>
        <dbReference type="Proteomes" id="UP000317369"/>
    </source>
</evidence>
<evidence type="ECO:0000256" key="1">
    <source>
        <dbReference type="ARBA" id="ARBA00001936"/>
    </source>
</evidence>
<dbReference type="GO" id="GO:0003677">
    <property type="term" value="F:DNA binding"/>
    <property type="evidence" value="ECO:0007669"/>
    <property type="project" value="UniProtKB-KW"/>
</dbReference>
<dbReference type="AlphaFoldDB" id="A0A517YSR9"/>
<sequence>MPELSRTVIESSIEQAIDAFQHFRLALPDWAYWSKEDWKNRASDQAFDEIRDCMLGWDVTDFGSKHFNEIGRVLFTLRNGTTKKLGYEKVYSQKYLFDPELQRAPAHFHQAKMEDICCLAGGNICVQLRGVNPDNTPSDKPLTVKVDGVARIIEAGEIIRLKPGMSVCIMPRTIHQFWGEEGTGLTVSSEVSSVCDDWHDNFFLEPAERFPQIEEDTIATRYLCHEYPANKC</sequence>
<dbReference type="KEGG" id="pcor:KS4_13090"/>
<evidence type="ECO:0000256" key="8">
    <source>
        <dbReference type="ARBA" id="ARBA00044951"/>
    </source>
</evidence>
<evidence type="ECO:0000256" key="7">
    <source>
        <dbReference type="ARBA" id="ARBA00044907"/>
    </source>
</evidence>
<dbReference type="EMBL" id="CP036425">
    <property type="protein sequence ID" value="QDU33264.1"/>
    <property type="molecule type" value="Genomic_DNA"/>
</dbReference>
<evidence type="ECO:0000256" key="5">
    <source>
        <dbReference type="ARBA" id="ARBA00023235"/>
    </source>
</evidence>
<dbReference type="EC" id="5.3.1.15" evidence="9"/>
<keyword evidence="11" id="KW-1185">Reference proteome</keyword>
<evidence type="ECO:0000256" key="9">
    <source>
        <dbReference type="ARBA" id="ARBA00044972"/>
    </source>
</evidence>
<dbReference type="RefSeq" id="WP_145076111.1">
    <property type="nucleotide sequence ID" value="NZ_CP036425.1"/>
</dbReference>
<dbReference type="Pfam" id="PF07385">
    <property type="entry name" value="Lyx_isomer"/>
    <property type="match status" value="1"/>
</dbReference>
<evidence type="ECO:0000313" key="10">
    <source>
        <dbReference type="EMBL" id="QDU33264.1"/>
    </source>
</evidence>
<dbReference type="GO" id="GO:0047828">
    <property type="term" value="F:D-lyxose ketol-isomerase activity"/>
    <property type="evidence" value="ECO:0007669"/>
    <property type="project" value="UniProtKB-EC"/>
</dbReference>
<dbReference type="Gene3D" id="2.60.120.10">
    <property type="entry name" value="Jelly Rolls"/>
    <property type="match status" value="1"/>
</dbReference>
<keyword evidence="5" id="KW-0413">Isomerase</keyword>
<name>A0A517YSR9_9BACT</name>
<dbReference type="InterPro" id="IPR014710">
    <property type="entry name" value="RmlC-like_jellyroll"/>
</dbReference>
<dbReference type="Proteomes" id="UP000317369">
    <property type="component" value="Chromosome"/>
</dbReference>
<organism evidence="10 11">
    <name type="scientific">Poriferisphaera corsica</name>
    <dbReference type="NCBI Taxonomy" id="2528020"/>
    <lineage>
        <taxon>Bacteria</taxon>
        <taxon>Pseudomonadati</taxon>
        <taxon>Planctomycetota</taxon>
        <taxon>Phycisphaerae</taxon>
        <taxon>Phycisphaerales</taxon>
        <taxon>Phycisphaeraceae</taxon>
        <taxon>Poriferisphaera</taxon>
    </lineage>
</organism>
<dbReference type="SUPFAM" id="SSF51215">
    <property type="entry name" value="Regulatory protein AraC"/>
    <property type="match status" value="1"/>
</dbReference>
<keyword evidence="4" id="KW-0464">Manganese</keyword>
<keyword evidence="3" id="KW-0238">DNA-binding</keyword>
<gene>
    <name evidence="10" type="ORF">KS4_13090</name>
</gene>
<dbReference type="InterPro" id="IPR047581">
    <property type="entry name" value="EcSI_cupin"/>
</dbReference>
<dbReference type="OrthoDB" id="27002at2"/>
<evidence type="ECO:0000256" key="3">
    <source>
        <dbReference type="ARBA" id="ARBA00023125"/>
    </source>
</evidence>
<evidence type="ECO:0000256" key="4">
    <source>
        <dbReference type="ARBA" id="ARBA00023211"/>
    </source>
</evidence>
<keyword evidence="6" id="KW-0119">Carbohydrate metabolism</keyword>
<dbReference type="GO" id="GO:0046872">
    <property type="term" value="F:metal ion binding"/>
    <property type="evidence" value="ECO:0007669"/>
    <property type="project" value="UniProtKB-KW"/>
</dbReference>
<accession>A0A517YSR9</accession>
<keyword evidence="2" id="KW-0479">Metal-binding</keyword>
<protein>
    <recommendedName>
        <fullName evidence="9">D-lyxose ketol-isomerase</fullName>
        <ecNumber evidence="9">5.3.1.15</ecNumber>
    </recommendedName>
</protein>
<dbReference type="InterPro" id="IPR037923">
    <property type="entry name" value="HTH-like"/>
</dbReference>